<keyword evidence="3" id="KW-1185">Reference proteome</keyword>
<evidence type="ECO:0000313" key="2">
    <source>
        <dbReference type="EMBL" id="CAG2220408.1"/>
    </source>
</evidence>
<evidence type="ECO:0000256" key="1">
    <source>
        <dbReference type="SAM" id="MobiDB-lite"/>
    </source>
</evidence>
<evidence type="ECO:0000313" key="3">
    <source>
        <dbReference type="Proteomes" id="UP000683360"/>
    </source>
</evidence>
<reference evidence="2" key="1">
    <citation type="submission" date="2021-03" db="EMBL/GenBank/DDBJ databases">
        <authorList>
            <person name="Bekaert M."/>
        </authorList>
    </citation>
    <scope>NUCLEOTIDE SEQUENCE</scope>
</reference>
<name>A0A8S3SJM3_MYTED</name>
<comment type="caution">
    <text evidence="2">The sequence shown here is derived from an EMBL/GenBank/DDBJ whole genome shotgun (WGS) entry which is preliminary data.</text>
</comment>
<feature type="compositionally biased region" description="Polar residues" evidence="1">
    <location>
        <begin position="48"/>
        <end position="66"/>
    </location>
</feature>
<dbReference type="EMBL" id="CAJPWZ010001661">
    <property type="protein sequence ID" value="CAG2220408.1"/>
    <property type="molecule type" value="Genomic_DNA"/>
</dbReference>
<accession>A0A8S3SJM3</accession>
<protein>
    <submittedName>
        <fullName evidence="2">Uncharacterized protein</fullName>
    </submittedName>
</protein>
<dbReference type="AlphaFoldDB" id="A0A8S3SJM3"/>
<feature type="region of interest" description="Disordered" evidence="1">
    <location>
        <begin position="48"/>
        <end position="67"/>
    </location>
</feature>
<feature type="region of interest" description="Disordered" evidence="1">
    <location>
        <begin position="186"/>
        <end position="209"/>
    </location>
</feature>
<gene>
    <name evidence="2" type="ORF">MEDL_33895</name>
</gene>
<dbReference type="Proteomes" id="UP000683360">
    <property type="component" value="Unassembled WGS sequence"/>
</dbReference>
<sequence length="209" mass="23498">MFQYAAGGKRVVKKTEELDILHQRRQEIFSRPRDAKRFGLEIAHTSSLENDSQITRTNGSPPSTTATEDEEVLVRLVANGGGLDLQDADFIGGVTKVPKRPKNSLITLDSGTTERVQRVKFKIKSVHYEKKFKELKQEHTSVVSNLEKLQKQGADDKKIWNNYGRDSRRDYYDSLPAVNVPYFGNRGRFGNGYQGKGRANPGKGAQRGT</sequence>
<proteinExistence type="predicted"/>
<organism evidence="2 3">
    <name type="scientific">Mytilus edulis</name>
    <name type="common">Blue mussel</name>
    <dbReference type="NCBI Taxonomy" id="6550"/>
    <lineage>
        <taxon>Eukaryota</taxon>
        <taxon>Metazoa</taxon>
        <taxon>Spiralia</taxon>
        <taxon>Lophotrochozoa</taxon>
        <taxon>Mollusca</taxon>
        <taxon>Bivalvia</taxon>
        <taxon>Autobranchia</taxon>
        <taxon>Pteriomorphia</taxon>
        <taxon>Mytilida</taxon>
        <taxon>Mytiloidea</taxon>
        <taxon>Mytilidae</taxon>
        <taxon>Mytilinae</taxon>
        <taxon>Mytilus</taxon>
    </lineage>
</organism>